<dbReference type="PROSITE" id="PS50110">
    <property type="entry name" value="RESPONSE_REGULATORY"/>
    <property type="match status" value="1"/>
</dbReference>
<dbReference type="EMBL" id="CP081150">
    <property type="protein sequence ID" value="QZA79119.1"/>
    <property type="molecule type" value="Genomic_DNA"/>
</dbReference>
<evidence type="ECO:0000259" key="10">
    <source>
        <dbReference type="PROSITE" id="PS50110"/>
    </source>
</evidence>
<dbReference type="SUPFAM" id="SSF47226">
    <property type="entry name" value="Histidine-containing phosphotransfer domain, HPT domain"/>
    <property type="match status" value="1"/>
</dbReference>
<evidence type="ECO:0000256" key="6">
    <source>
        <dbReference type="PROSITE-ProRule" id="PRU00169"/>
    </source>
</evidence>
<dbReference type="PANTHER" id="PTHR43047">
    <property type="entry name" value="TWO-COMPONENT HISTIDINE PROTEIN KINASE"/>
    <property type="match status" value="1"/>
</dbReference>
<dbReference type="SUPFAM" id="SSF52172">
    <property type="entry name" value="CheY-like"/>
    <property type="match status" value="1"/>
</dbReference>
<dbReference type="InterPro" id="IPR036641">
    <property type="entry name" value="HPT_dom_sf"/>
</dbReference>
<feature type="modified residue" description="4-aspartylphosphate" evidence="6">
    <location>
        <position position="504"/>
    </location>
</feature>
<dbReference type="Pfam" id="PF02518">
    <property type="entry name" value="HATPase_c"/>
    <property type="match status" value="1"/>
</dbReference>
<dbReference type="Pfam" id="PF00072">
    <property type="entry name" value="Response_reg"/>
    <property type="match status" value="1"/>
</dbReference>
<feature type="domain" description="Histidine kinase" evidence="9">
    <location>
        <begin position="216"/>
        <end position="436"/>
    </location>
</feature>
<gene>
    <name evidence="11" type="ORF">K4H28_06910</name>
</gene>
<dbReference type="Gene3D" id="1.20.120.160">
    <property type="entry name" value="HPT domain"/>
    <property type="match status" value="1"/>
</dbReference>
<keyword evidence="5" id="KW-0418">Kinase</keyword>
<feature type="transmembrane region" description="Helical" evidence="8">
    <location>
        <begin position="166"/>
        <end position="187"/>
    </location>
</feature>
<dbReference type="SMART" id="SM00387">
    <property type="entry name" value="HATPase_c"/>
    <property type="match status" value="1"/>
</dbReference>
<accession>A0ABX8Z961</accession>
<evidence type="ECO:0000259" key="9">
    <source>
        <dbReference type="PROSITE" id="PS50109"/>
    </source>
</evidence>
<keyword evidence="4" id="KW-0808">Transferase</keyword>
<keyword evidence="8" id="KW-0472">Membrane</keyword>
<evidence type="ECO:0000256" key="1">
    <source>
        <dbReference type="ARBA" id="ARBA00000085"/>
    </source>
</evidence>
<evidence type="ECO:0000313" key="11">
    <source>
        <dbReference type="EMBL" id="QZA79119.1"/>
    </source>
</evidence>
<dbReference type="Gene3D" id="3.30.565.10">
    <property type="entry name" value="Histidine kinase-like ATPase, C-terminal domain"/>
    <property type="match status" value="1"/>
</dbReference>
<dbReference type="SUPFAM" id="SSF55874">
    <property type="entry name" value="ATPase domain of HSP90 chaperone/DNA topoisomerase II/histidine kinase"/>
    <property type="match status" value="1"/>
</dbReference>
<dbReference type="SMART" id="SM00448">
    <property type="entry name" value="REC"/>
    <property type="match status" value="1"/>
</dbReference>
<evidence type="ECO:0000256" key="8">
    <source>
        <dbReference type="SAM" id="Phobius"/>
    </source>
</evidence>
<dbReference type="SUPFAM" id="SSF47384">
    <property type="entry name" value="Homodimeric domain of signal transducing histidine kinase"/>
    <property type="match status" value="1"/>
</dbReference>
<dbReference type="InterPro" id="IPR036890">
    <property type="entry name" value="HATPase_C_sf"/>
</dbReference>
<keyword evidence="7" id="KW-0175">Coiled coil</keyword>
<dbReference type="SMART" id="SM00388">
    <property type="entry name" value="HisKA"/>
    <property type="match status" value="1"/>
</dbReference>
<dbReference type="PRINTS" id="PR00344">
    <property type="entry name" value="BCTRLSENSOR"/>
</dbReference>
<evidence type="ECO:0000256" key="5">
    <source>
        <dbReference type="ARBA" id="ARBA00022777"/>
    </source>
</evidence>
<comment type="catalytic activity">
    <reaction evidence="1">
        <text>ATP + protein L-histidine = ADP + protein N-phospho-L-histidine.</text>
        <dbReference type="EC" id="2.7.13.3"/>
    </reaction>
</comment>
<evidence type="ECO:0000256" key="4">
    <source>
        <dbReference type="ARBA" id="ARBA00022679"/>
    </source>
</evidence>
<proteinExistence type="predicted"/>
<dbReference type="InterPro" id="IPR003661">
    <property type="entry name" value="HisK_dim/P_dom"/>
</dbReference>
<dbReference type="Pfam" id="PF00512">
    <property type="entry name" value="HisKA"/>
    <property type="match status" value="1"/>
</dbReference>
<dbReference type="InterPro" id="IPR003594">
    <property type="entry name" value="HATPase_dom"/>
</dbReference>
<dbReference type="InterPro" id="IPR036097">
    <property type="entry name" value="HisK_dim/P_sf"/>
</dbReference>
<reference evidence="11 12" key="1">
    <citation type="submission" date="2021-08" db="EMBL/GenBank/DDBJ databases">
        <title>complete genome sequencing of Deefgea sp. D25.</title>
        <authorList>
            <person name="Bae J.-W."/>
            <person name="Gim D.-H."/>
        </authorList>
    </citation>
    <scope>NUCLEOTIDE SEQUENCE [LARGE SCALE GENOMIC DNA]</scope>
    <source>
        <strain evidence="11 12">D25</strain>
    </source>
</reference>
<dbReference type="CDD" id="cd00082">
    <property type="entry name" value="HisKA"/>
    <property type="match status" value="1"/>
</dbReference>
<dbReference type="InterPro" id="IPR011006">
    <property type="entry name" value="CheY-like_superfamily"/>
</dbReference>
<keyword evidence="3 6" id="KW-0597">Phosphoprotein</keyword>
<organism evidence="11 12">
    <name type="scientific">Deefgea tanakiae</name>
    <dbReference type="NCBI Taxonomy" id="2865840"/>
    <lineage>
        <taxon>Bacteria</taxon>
        <taxon>Pseudomonadati</taxon>
        <taxon>Pseudomonadota</taxon>
        <taxon>Betaproteobacteria</taxon>
        <taxon>Neisseriales</taxon>
        <taxon>Chitinibacteraceae</taxon>
        <taxon>Deefgea</taxon>
    </lineage>
</organism>
<keyword evidence="12" id="KW-1185">Reference proteome</keyword>
<protein>
    <recommendedName>
        <fullName evidence="2">histidine kinase</fullName>
        <ecNumber evidence="2">2.7.13.3</ecNumber>
    </recommendedName>
</protein>
<keyword evidence="8" id="KW-0812">Transmembrane</keyword>
<dbReference type="Gene3D" id="1.10.287.130">
    <property type="match status" value="1"/>
</dbReference>
<evidence type="ECO:0000256" key="3">
    <source>
        <dbReference type="ARBA" id="ARBA00022553"/>
    </source>
</evidence>
<dbReference type="Gene3D" id="3.40.50.2300">
    <property type="match status" value="1"/>
</dbReference>
<dbReference type="InterPro" id="IPR004358">
    <property type="entry name" value="Sig_transdc_His_kin-like_C"/>
</dbReference>
<dbReference type="InterPro" id="IPR005467">
    <property type="entry name" value="His_kinase_dom"/>
</dbReference>
<dbReference type="CDD" id="cd17546">
    <property type="entry name" value="REC_hyHK_CKI1_RcsC-like"/>
    <property type="match status" value="1"/>
</dbReference>
<evidence type="ECO:0000313" key="12">
    <source>
        <dbReference type="Proteomes" id="UP000825679"/>
    </source>
</evidence>
<dbReference type="Proteomes" id="UP000825679">
    <property type="component" value="Chromosome"/>
</dbReference>
<dbReference type="EC" id="2.7.13.3" evidence="2"/>
<dbReference type="PROSITE" id="PS50109">
    <property type="entry name" value="HIS_KIN"/>
    <property type="match status" value="1"/>
</dbReference>
<name>A0ABX8Z961_9NEIS</name>
<evidence type="ECO:0000256" key="7">
    <source>
        <dbReference type="SAM" id="Coils"/>
    </source>
</evidence>
<keyword evidence="8" id="KW-1133">Transmembrane helix</keyword>
<sequence>MAILIAAFALILSYELKAQGILKEFNTPEQLEKLKAARSANKEFSFFERSMQDYQEQPSTENQAKVQATYKVFSDRIYDYKSDAFPTLSRNNPQVEKHLPPIVRWLDATSPKIKNITPELVEPILQSADRMSPHLRQVVNALDNRHMQILDEKKANVLVLLKERTVLNVVLLGAMLIFSFVTLRTLWRNQKTLIKLKEAEQKAQSANQAKSQFLASISHEMRTPLTTILGYAELIKKMDHQPKIEQKYLEHIIHASNHLQTLLGNVLDMSKIEAGHFILNESLLDTRLFINELNGMFVPLAEKKGLNLTITADSDLPAGATLDTVKWRQIVLNLLSNAIKFSDAGEVHCALSWKPRQNQQIELIATVSDQGLGISPSESPLVFSPFEQTQSGIFKGGTGLGLALSKEFAQKMGGNLSFVSQIYAGSTFTASALATIAELPTIAPTIQSQLDGLVILLVEDQDVNRELMRQILNNANATVFEAENGKKALEVLAKYPQINTLVIDRNMPELDGIATIEAMRLQGYFLPSLMVSAGLQPSSEEIKRIGLNGWLGKPFTQHELLDSVAHISQSVDTSYKAITHDKDASDEFEISQYFNPEAPNRLGFSVERFAVLSQKGLTRIDEILQQLSYTKDTTDCCRLAHSGKGIALQIGADRIAQLLEQIEIAEGSFRNEQLTELLTEMKSTHEAINEYGQQTQFLPPKH</sequence>
<dbReference type="RefSeq" id="WP_221007638.1">
    <property type="nucleotide sequence ID" value="NZ_CP081150.1"/>
</dbReference>
<feature type="coiled-coil region" evidence="7">
    <location>
        <begin position="189"/>
        <end position="216"/>
    </location>
</feature>
<evidence type="ECO:0000256" key="2">
    <source>
        <dbReference type="ARBA" id="ARBA00012438"/>
    </source>
</evidence>
<feature type="domain" description="Response regulatory" evidence="10">
    <location>
        <begin position="454"/>
        <end position="568"/>
    </location>
</feature>
<dbReference type="InterPro" id="IPR001789">
    <property type="entry name" value="Sig_transdc_resp-reg_receiver"/>
</dbReference>